<protein>
    <recommendedName>
        <fullName evidence="1">BRCT domain-containing protein</fullName>
    </recommendedName>
</protein>
<dbReference type="EMBL" id="FMUX01000009">
    <property type="protein sequence ID" value="SCY45333.1"/>
    <property type="molecule type" value="Genomic_DNA"/>
</dbReference>
<evidence type="ECO:0000259" key="1">
    <source>
        <dbReference type="Pfam" id="PF00533"/>
    </source>
</evidence>
<evidence type="ECO:0000313" key="3">
    <source>
        <dbReference type="Proteomes" id="UP000198870"/>
    </source>
</evidence>
<dbReference type="Pfam" id="PF00533">
    <property type="entry name" value="BRCT"/>
    <property type="match status" value="1"/>
</dbReference>
<dbReference type="Gene3D" id="3.40.50.10190">
    <property type="entry name" value="BRCT domain"/>
    <property type="match status" value="1"/>
</dbReference>
<dbReference type="STRING" id="419481.SAMN05216233_109143"/>
<dbReference type="RefSeq" id="WP_092211212.1">
    <property type="nucleotide sequence ID" value="NZ_FMUX01000009.1"/>
</dbReference>
<reference evidence="2 3" key="1">
    <citation type="submission" date="2016-10" db="EMBL/GenBank/DDBJ databases">
        <authorList>
            <person name="de Groot N.N."/>
        </authorList>
    </citation>
    <scope>NUCLEOTIDE SEQUENCE [LARGE SCALE GENOMIC DNA]</scope>
    <source>
        <strain evidence="2 3">AA1</strain>
    </source>
</reference>
<dbReference type="AlphaFoldDB" id="A0A1G5G1B2"/>
<evidence type="ECO:0000313" key="2">
    <source>
        <dbReference type="EMBL" id="SCY45333.1"/>
    </source>
</evidence>
<gene>
    <name evidence="2" type="ORF">SAMN05216233_109143</name>
</gene>
<dbReference type="InterPro" id="IPR001357">
    <property type="entry name" value="BRCT_dom"/>
</dbReference>
<feature type="domain" description="BRCT" evidence="1">
    <location>
        <begin position="47"/>
        <end position="111"/>
    </location>
</feature>
<dbReference type="Proteomes" id="UP000198870">
    <property type="component" value="Unassembled WGS sequence"/>
</dbReference>
<dbReference type="InterPro" id="IPR036420">
    <property type="entry name" value="BRCT_dom_sf"/>
</dbReference>
<dbReference type="SUPFAM" id="SSF52113">
    <property type="entry name" value="BRCT domain"/>
    <property type="match status" value="1"/>
</dbReference>
<proteinExistence type="predicted"/>
<dbReference type="OrthoDB" id="9759736at2"/>
<sequence>MPSELAKRILQVKGAQFSEEEMKSLPDGKGWGWLYNNDTYMPKSRLKEICFTGFSIKEKYALEERAVSVGFNPVRSVTKHLKYLCVGPNAGPVKLQKAKERNVKIITVDEFEGIVKYRNKN</sequence>
<organism evidence="2 3">
    <name type="scientific">Desulfoluna spongiiphila</name>
    <dbReference type="NCBI Taxonomy" id="419481"/>
    <lineage>
        <taxon>Bacteria</taxon>
        <taxon>Pseudomonadati</taxon>
        <taxon>Thermodesulfobacteriota</taxon>
        <taxon>Desulfobacteria</taxon>
        <taxon>Desulfobacterales</taxon>
        <taxon>Desulfolunaceae</taxon>
        <taxon>Desulfoluna</taxon>
    </lineage>
</organism>
<keyword evidence="3" id="KW-1185">Reference proteome</keyword>
<name>A0A1G5G1B2_9BACT</name>
<accession>A0A1G5G1B2</accession>